<gene>
    <name evidence="1" type="ORF">LCGC14_0997070</name>
</gene>
<sequence>MWIAIWSPQGIDEGYILLDNYDRFKLEYDSDSPDTYNLITKQGSSTKVWKISPNSYHNIKEFMSRESL</sequence>
<evidence type="ECO:0000313" key="1">
    <source>
        <dbReference type="EMBL" id="KKN14348.1"/>
    </source>
</evidence>
<organism evidence="1">
    <name type="scientific">marine sediment metagenome</name>
    <dbReference type="NCBI Taxonomy" id="412755"/>
    <lineage>
        <taxon>unclassified sequences</taxon>
        <taxon>metagenomes</taxon>
        <taxon>ecological metagenomes</taxon>
    </lineage>
</organism>
<accession>A0A0F9RAC9</accession>
<name>A0A0F9RAC9_9ZZZZ</name>
<proteinExistence type="predicted"/>
<comment type="caution">
    <text evidence="1">The sequence shown here is derived from an EMBL/GenBank/DDBJ whole genome shotgun (WGS) entry which is preliminary data.</text>
</comment>
<dbReference type="EMBL" id="LAZR01003826">
    <property type="protein sequence ID" value="KKN14348.1"/>
    <property type="molecule type" value="Genomic_DNA"/>
</dbReference>
<protein>
    <submittedName>
        <fullName evidence="1">Uncharacterized protein</fullName>
    </submittedName>
</protein>
<reference evidence="1" key="1">
    <citation type="journal article" date="2015" name="Nature">
        <title>Complex archaea that bridge the gap between prokaryotes and eukaryotes.</title>
        <authorList>
            <person name="Spang A."/>
            <person name="Saw J.H."/>
            <person name="Jorgensen S.L."/>
            <person name="Zaremba-Niedzwiedzka K."/>
            <person name="Martijn J."/>
            <person name="Lind A.E."/>
            <person name="van Eijk R."/>
            <person name="Schleper C."/>
            <person name="Guy L."/>
            <person name="Ettema T.J."/>
        </authorList>
    </citation>
    <scope>NUCLEOTIDE SEQUENCE</scope>
</reference>
<dbReference type="AlphaFoldDB" id="A0A0F9RAC9"/>